<proteinExistence type="predicted"/>
<evidence type="ECO:0000313" key="2">
    <source>
        <dbReference type="EMBL" id="OII77036.1"/>
    </source>
</evidence>
<protein>
    <recommendedName>
        <fullName evidence="1">GST N-terminal domain-containing protein</fullName>
    </recommendedName>
</protein>
<reference evidence="2 3" key="1">
    <citation type="submission" date="2016-10" db="EMBL/GenBank/DDBJ databases">
        <title>Reductive evolution of mitochondrial metabolism and differential evolution of invasion-related proteins in Cryptosporidium.</title>
        <authorList>
            <person name="Liu S."/>
            <person name="Roellig D.M."/>
            <person name="Guo Y."/>
            <person name="Li N."/>
            <person name="Frace M.A."/>
            <person name="Tang K."/>
            <person name="Zhang L."/>
            <person name="Feng Y."/>
            <person name="Xiao L."/>
        </authorList>
    </citation>
    <scope>NUCLEOTIDE SEQUENCE [LARGE SCALE GENOMIC DNA]</scope>
    <source>
        <strain evidence="2">30847</strain>
    </source>
</reference>
<dbReference type="GeneID" id="92366563"/>
<dbReference type="EMBL" id="LRBS01000048">
    <property type="protein sequence ID" value="OII77036.1"/>
    <property type="molecule type" value="Genomic_DNA"/>
</dbReference>
<dbReference type="VEuPathDB" id="CryptoDB:cand_023790"/>
<dbReference type="Proteomes" id="UP000186804">
    <property type="component" value="Unassembled WGS sequence"/>
</dbReference>
<sequence>MIGVNSSISTGVASFSRDLSSLPGTSFIPAKAGSPQKSPSNLYGVIQAPRATSIRVMLPVRDIGDLTVVTYEHQAFVGCGGSLRFFLLGKQVKHKFINVPVDKDNPIPDYIESSKVPLGELPIIKLGDLVIFDEIPCLRFLAKKLGEYGRNYYIDFVIDDVVMRCNRWRDILMDLILSSNNCMLAASTNLDKSEAPYSLNNSENSGGSAISSLEGYKQLREQLYTEFEVLITSIGEKEGSYIADKDKPMICDFALFSVLFDDINLSDISPDSMFQRIELLPDNCLIHQFPRLKSLFLVMSELPLVNQWIKGKYFIQSNIDKATNKDSNENAAASTFPLQSSIVGNQQPSHSLYSLGAGNGIASPGVFSIYQSSHPLNPPIPRFQYPMIPYMPNQGLVQASAGVRFAFPGAGLPINNQQIPVIQANSSFINPHFAPQLNPSLIHPFPIYQTNLGSPCNRMSPSQSFT</sequence>
<dbReference type="RefSeq" id="XP_067068882.1">
    <property type="nucleotide sequence ID" value="XM_067212609.1"/>
</dbReference>
<dbReference type="OrthoDB" id="414243at2759"/>
<dbReference type="InterPro" id="IPR004045">
    <property type="entry name" value="Glutathione_S-Trfase_N"/>
</dbReference>
<dbReference type="InterPro" id="IPR036249">
    <property type="entry name" value="Thioredoxin-like_sf"/>
</dbReference>
<name>A0A1J4MVG2_9CRYT</name>
<dbReference type="PROSITE" id="PS50404">
    <property type="entry name" value="GST_NTER"/>
    <property type="match status" value="1"/>
</dbReference>
<comment type="caution">
    <text evidence="2">The sequence shown here is derived from an EMBL/GenBank/DDBJ whole genome shotgun (WGS) entry which is preliminary data.</text>
</comment>
<dbReference type="Gene3D" id="3.40.30.10">
    <property type="entry name" value="Glutaredoxin"/>
    <property type="match status" value="1"/>
</dbReference>
<evidence type="ECO:0000259" key="1">
    <source>
        <dbReference type="PROSITE" id="PS50404"/>
    </source>
</evidence>
<keyword evidence="3" id="KW-1185">Reference proteome</keyword>
<feature type="domain" description="GST N-terminal" evidence="1">
    <location>
        <begin position="67"/>
        <end position="149"/>
    </location>
</feature>
<accession>A0A1J4MVG2</accession>
<evidence type="ECO:0000313" key="3">
    <source>
        <dbReference type="Proteomes" id="UP000186804"/>
    </source>
</evidence>
<gene>
    <name evidence="2" type="ORF">cand_023790</name>
</gene>
<dbReference type="AlphaFoldDB" id="A0A1J4MVG2"/>
<dbReference type="Gene3D" id="1.20.1050.10">
    <property type="match status" value="1"/>
</dbReference>
<organism evidence="2 3">
    <name type="scientific">Cryptosporidium andersoni</name>
    <dbReference type="NCBI Taxonomy" id="117008"/>
    <lineage>
        <taxon>Eukaryota</taxon>
        <taxon>Sar</taxon>
        <taxon>Alveolata</taxon>
        <taxon>Apicomplexa</taxon>
        <taxon>Conoidasida</taxon>
        <taxon>Coccidia</taxon>
        <taxon>Eucoccidiorida</taxon>
        <taxon>Eimeriorina</taxon>
        <taxon>Cryptosporidiidae</taxon>
        <taxon>Cryptosporidium</taxon>
    </lineage>
</organism>
<dbReference type="SUPFAM" id="SSF52833">
    <property type="entry name" value="Thioredoxin-like"/>
    <property type="match status" value="1"/>
</dbReference>